<dbReference type="SUPFAM" id="SSF54001">
    <property type="entry name" value="Cysteine proteinases"/>
    <property type="match status" value="1"/>
</dbReference>
<name>A0A2P5EX35_TREOI</name>
<gene>
    <name evidence="2" type="ORF">TorRG33x02_141270</name>
</gene>
<keyword evidence="3" id="KW-1185">Reference proteome</keyword>
<dbReference type="AlphaFoldDB" id="A0A2P5EX35"/>
<sequence length="194" mass="22952">MRYGYDRAFSVQEIIDHFTPNSFDALNYQRYLTEGYYIEAAPNFACTYGLSVSQYRPYAGIRLFPPRDICEFRERIVHNYYIYKRRRPPFVNQWITPDIMVHLRQQPVVMSFRVGHDFSEWFGTWRIYHPPQDPAIPSFYHSMVVLGYDTDGETLEDYWICMNSCGRECGIDGFCRVLRCAVRNPINEAVVPIV</sequence>
<accession>A0A2P5EX35</accession>
<dbReference type="InParanoid" id="A0A2P5EX35"/>
<dbReference type="GO" id="GO:0006508">
    <property type="term" value="P:proteolysis"/>
    <property type="evidence" value="ECO:0007669"/>
    <property type="project" value="InterPro"/>
</dbReference>
<reference evidence="3" key="1">
    <citation type="submission" date="2016-06" db="EMBL/GenBank/DDBJ databases">
        <title>Parallel loss of symbiosis genes in relatives of nitrogen-fixing non-legume Parasponia.</title>
        <authorList>
            <person name="Van Velzen R."/>
            <person name="Holmer R."/>
            <person name="Bu F."/>
            <person name="Rutten L."/>
            <person name="Van Zeijl A."/>
            <person name="Liu W."/>
            <person name="Santuari L."/>
            <person name="Cao Q."/>
            <person name="Sharma T."/>
            <person name="Shen D."/>
            <person name="Roswanjaya Y."/>
            <person name="Wardhani T."/>
            <person name="Kalhor M.S."/>
            <person name="Jansen J."/>
            <person name="Van den Hoogen J."/>
            <person name="Gungor B."/>
            <person name="Hartog M."/>
            <person name="Hontelez J."/>
            <person name="Verver J."/>
            <person name="Yang W.-C."/>
            <person name="Schijlen E."/>
            <person name="Repin R."/>
            <person name="Schilthuizen M."/>
            <person name="Schranz E."/>
            <person name="Heidstra R."/>
            <person name="Miyata K."/>
            <person name="Fedorova E."/>
            <person name="Kohlen W."/>
            <person name="Bisseling T."/>
            <person name="Smit S."/>
            <person name="Geurts R."/>
        </authorList>
    </citation>
    <scope>NUCLEOTIDE SEQUENCE [LARGE SCALE GENOMIC DNA]</scope>
    <source>
        <strain evidence="3">cv. RG33-2</strain>
    </source>
</reference>
<dbReference type="Pfam" id="PF00112">
    <property type="entry name" value="Peptidase_C1"/>
    <property type="match status" value="1"/>
</dbReference>
<organism evidence="2 3">
    <name type="scientific">Trema orientale</name>
    <name type="common">Charcoal tree</name>
    <name type="synonym">Celtis orientalis</name>
    <dbReference type="NCBI Taxonomy" id="63057"/>
    <lineage>
        <taxon>Eukaryota</taxon>
        <taxon>Viridiplantae</taxon>
        <taxon>Streptophyta</taxon>
        <taxon>Embryophyta</taxon>
        <taxon>Tracheophyta</taxon>
        <taxon>Spermatophyta</taxon>
        <taxon>Magnoliopsida</taxon>
        <taxon>eudicotyledons</taxon>
        <taxon>Gunneridae</taxon>
        <taxon>Pentapetalae</taxon>
        <taxon>rosids</taxon>
        <taxon>fabids</taxon>
        <taxon>Rosales</taxon>
        <taxon>Cannabaceae</taxon>
        <taxon>Trema</taxon>
    </lineage>
</organism>
<dbReference type="InterPro" id="IPR000668">
    <property type="entry name" value="Peptidase_C1A_C"/>
</dbReference>
<dbReference type="Gene3D" id="3.90.70.10">
    <property type="entry name" value="Cysteine proteinases"/>
    <property type="match status" value="1"/>
</dbReference>
<proteinExistence type="predicted"/>
<dbReference type="OrthoDB" id="10283847at2759"/>
<evidence type="ECO:0000259" key="1">
    <source>
        <dbReference type="Pfam" id="PF00112"/>
    </source>
</evidence>
<dbReference type="EMBL" id="JXTC01000087">
    <property type="protein sequence ID" value="PON90095.1"/>
    <property type="molecule type" value="Genomic_DNA"/>
</dbReference>
<evidence type="ECO:0000313" key="2">
    <source>
        <dbReference type="EMBL" id="PON90095.1"/>
    </source>
</evidence>
<evidence type="ECO:0000313" key="3">
    <source>
        <dbReference type="Proteomes" id="UP000237000"/>
    </source>
</evidence>
<comment type="caution">
    <text evidence="2">The sequence shown here is derived from an EMBL/GenBank/DDBJ whole genome shotgun (WGS) entry which is preliminary data.</text>
</comment>
<dbReference type="InterPro" id="IPR038765">
    <property type="entry name" value="Papain-like_cys_pep_sf"/>
</dbReference>
<dbReference type="GO" id="GO:0008234">
    <property type="term" value="F:cysteine-type peptidase activity"/>
    <property type="evidence" value="ECO:0007669"/>
    <property type="project" value="InterPro"/>
</dbReference>
<dbReference type="Proteomes" id="UP000237000">
    <property type="component" value="Unassembled WGS sequence"/>
</dbReference>
<feature type="domain" description="Peptidase C1A papain C-terminal" evidence="1">
    <location>
        <begin position="38"/>
        <end position="180"/>
    </location>
</feature>
<protein>
    <submittedName>
        <fullName evidence="2">Peptidase C1A, papain C-terminal</fullName>
    </submittedName>
</protein>